<proteinExistence type="predicted"/>
<dbReference type="Pfam" id="PF13590">
    <property type="entry name" value="DUF4136"/>
    <property type="match status" value="1"/>
</dbReference>
<evidence type="ECO:0000259" key="1">
    <source>
        <dbReference type="Pfam" id="PF13590"/>
    </source>
</evidence>
<name>A0A1K1P2K0_9FLAO</name>
<gene>
    <name evidence="2" type="ORF">SAMN05660313_01558</name>
</gene>
<protein>
    <recommendedName>
        <fullName evidence="1">DUF4136 domain-containing protein</fullName>
    </recommendedName>
</protein>
<reference evidence="3" key="1">
    <citation type="submission" date="2016-11" db="EMBL/GenBank/DDBJ databases">
        <authorList>
            <person name="Varghese N."/>
            <person name="Submissions S."/>
        </authorList>
    </citation>
    <scope>NUCLEOTIDE SEQUENCE [LARGE SCALE GENOMIC DNA]</scope>
    <source>
        <strain evidence="3">DSM 24786</strain>
    </source>
</reference>
<sequence>MKSYVSILVILFLVSCNTVRVNYDYDKELDFTAYTTYGFYTELETGLNDLDTKRLLNAIESVMRNKGFKMAEEPEIYINITTQVYKGAPGNSVGVGLGGGGNNIGGGLSVGLPIGGAKLEREITFDFIDVQRDVLVWQAVSVSGYKENQTPDAKELKLQQIVEKALSKYPPKIKE</sequence>
<dbReference type="RefSeq" id="WP_072303220.1">
    <property type="nucleotide sequence ID" value="NZ_FPIY01000002.1"/>
</dbReference>
<dbReference type="Proteomes" id="UP000183257">
    <property type="component" value="Unassembled WGS sequence"/>
</dbReference>
<keyword evidence="3" id="KW-1185">Reference proteome</keyword>
<accession>A0A1K1P2K0</accession>
<organism evidence="2 3">
    <name type="scientific">Cellulophaga fucicola</name>
    <dbReference type="NCBI Taxonomy" id="76595"/>
    <lineage>
        <taxon>Bacteria</taxon>
        <taxon>Pseudomonadati</taxon>
        <taxon>Bacteroidota</taxon>
        <taxon>Flavobacteriia</taxon>
        <taxon>Flavobacteriales</taxon>
        <taxon>Flavobacteriaceae</taxon>
        <taxon>Cellulophaga</taxon>
    </lineage>
</organism>
<dbReference type="AlphaFoldDB" id="A0A1K1P2K0"/>
<dbReference type="Gene3D" id="3.30.160.670">
    <property type="match status" value="1"/>
</dbReference>
<dbReference type="InterPro" id="IPR025411">
    <property type="entry name" value="DUF4136"/>
</dbReference>
<feature type="domain" description="DUF4136" evidence="1">
    <location>
        <begin position="21"/>
        <end position="171"/>
    </location>
</feature>
<evidence type="ECO:0000313" key="2">
    <source>
        <dbReference type="EMBL" id="SFW41807.1"/>
    </source>
</evidence>
<dbReference type="EMBL" id="FPIY01000002">
    <property type="protein sequence ID" value="SFW41807.1"/>
    <property type="molecule type" value="Genomic_DNA"/>
</dbReference>
<evidence type="ECO:0000313" key="3">
    <source>
        <dbReference type="Proteomes" id="UP000183257"/>
    </source>
</evidence>
<dbReference type="PROSITE" id="PS51257">
    <property type="entry name" value="PROKAR_LIPOPROTEIN"/>
    <property type="match status" value="1"/>
</dbReference>
<dbReference type="OrthoDB" id="1430233at2"/>
<dbReference type="STRING" id="76595.SAMN05660313_01558"/>